<dbReference type="EMBL" id="JAEAOA010001913">
    <property type="protein sequence ID" value="KAK3609997.1"/>
    <property type="molecule type" value="Genomic_DNA"/>
</dbReference>
<dbReference type="InterPro" id="IPR008983">
    <property type="entry name" value="Tumour_necrosis_fac-like_dom"/>
</dbReference>
<dbReference type="AlphaFoldDB" id="A0AAE0TGJ2"/>
<name>A0AAE0TGJ2_9BIVA</name>
<dbReference type="PANTHER" id="PTHR11471">
    <property type="entry name" value="TUMOR NECROSIS FACTOR FAMILY MEMBER"/>
    <property type="match status" value="1"/>
</dbReference>
<evidence type="ECO:0000259" key="6">
    <source>
        <dbReference type="PROSITE" id="PS50049"/>
    </source>
</evidence>
<dbReference type="Proteomes" id="UP001195483">
    <property type="component" value="Unassembled WGS sequence"/>
</dbReference>
<dbReference type="SMART" id="SM00207">
    <property type="entry name" value="TNF"/>
    <property type="match status" value="1"/>
</dbReference>
<dbReference type="PANTHER" id="PTHR11471:SF13">
    <property type="entry name" value="TNF FAMILY PROFILE DOMAIN-CONTAINING PROTEIN"/>
    <property type="match status" value="1"/>
</dbReference>
<dbReference type="GO" id="GO:0006955">
    <property type="term" value="P:immune response"/>
    <property type="evidence" value="ECO:0007669"/>
    <property type="project" value="InterPro"/>
</dbReference>
<sequence>MLSTTAEKSNVKDIPSHSNIPQVIEDGTMLLKRKEHQTGCSCHFQVEETNMCGSEDKSLDSFVGINDKCQPSLESNGKNSLAVECNSVTIEASSQNIKMEERCKLLTKVLRPNNIHICLSISFVGNIALVIAVALLATKGGKNIENNEENCAIQQLPKEIFENLVCVPCDYLGSNLTVEETLFDVVSSCGYQVCCVKNAAIQKFFLLMLAESHKSQASATLLDSDVHKMLNSWRSRKIGAHLYANVTSLPEKLTWQTNVGFGSAFMNGIILTPESRLQVPQAGFYYIYSAVTFKCRPESTFVNHMIDRQHRGRPNANVQHLLLRKSNECSFNGFYTSFLAGVLKLTSNDEISVSLVDNSLFSVNASPLGNYFGVFLI</sequence>
<comment type="caution">
    <text evidence="7">The sequence shown here is derived from an EMBL/GenBank/DDBJ whole genome shotgun (WGS) entry which is preliminary data.</text>
</comment>
<dbReference type="GO" id="GO:0005615">
    <property type="term" value="C:extracellular space"/>
    <property type="evidence" value="ECO:0007669"/>
    <property type="project" value="UniProtKB-KW"/>
</dbReference>
<evidence type="ECO:0000256" key="5">
    <source>
        <dbReference type="SAM" id="Phobius"/>
    </source>
</evidence>
<reference evidence="7" key="2">
    <citation type="journal article" date="2021" name="Genome Biol. Evol.">
        <title>Developing a high-quality reference genome for a parasitic bivalve with doubly uniparental inheritance (Bivalvia: Unionida).</title>
        <authorList>
            <person name="Smith C.H."/>
        </authorList>
    </citation>
    <scope>NUCLEOTIDE SEQUENCE</scope>
    <source>
        <strain evidence="7">CHS0354</strain>
        <tissue evidence="7">Mantle</tissue>
    </source>
</reference>
<organism evidence="7 8">
    <name type="scientific">Potamilus streckersoni</name>
    <dbReference type="NCBI Taxonomy" id="2493646"/>
    <lineage>
        <taxon>Eukaryota</taxon>
        <taxon>Metazoa</taxon>
        <taxon>Spiralia</taxon>
        <taxon>Lophotrochozoa</taxon>
        <taxon>Mollusca</taxon>
        <taxon>Bivalvia</taxon>
        <taxon>Autobranchia</taxon>
        <taxon>Heteroconchia</taxon>
        <taxon>Palaeoheterodonta</taxon>
        <taxon>Unionida</taxon>
        <taxon>Unionoidea</taxon>
        <taxon>Unionidae</taxon>
        <taxon>Ambleminae</taxon>
        <taxon>Lampsilini</taxon>
        <taxon>Potamilus</taxon>
    </lineage>
</organism>
<protein>
    <recommendedName>
        <fullName evidence="6">THD domain-containing protein</fullName>
    </recommendedName>
</protein>
<evidence type="ECO:0000256" key="1">
    <source>
        <dbReference type="ARBA" id="ARBA00004370"/>
    </source>
</evidence>
<evidence type="ECO:0000256" key="2">
    <source>
        <dbReference type="ARBA" id="ARBA00008670"/>
    </source>
</evidence>
<keyword evidence="8" id="KW-1185">Reference proteome</keyword>
<dbReference type="GO" id="GO:0005164">
    <property type="term" value="F:tumor necrosis factor receptor binding"/>
    <property type="evidence" value="ECO:0007669"/>
    <property type="project" value="InterPro"/>
</dbReference>
<feature type="transmembrane region" description="Helical" evidence="5">
    <location>
        <begin position="114"/>
        <end position="137"/>
    </location>
</feature>
<evidence type="ECO:0000256" key="3">
    <source>
        <dbReference type="ARBA" id="ARBA00022514"/>
    </source>
</evidence>
<dbReference type="Pfam" id="PF00229">
    <property type="entry name" value="TNF"/>
    <property type="match status" value="1"/>
</dbReference>
<comment type="subcellular location">
    <subcellularLocation>
        <location evidence="1">Membrane</location>
    </subcellularLocation>
</comment>
<proteinExistence type="inferred from homology"/>
<gene>
    <name evidence="7" type="ORF">CHS0354_032342</name>
</gene>
<keyword evidence="5" id="KW-1133">Transmembrane helix</keyword>
<reference evidence="7" key="3">
    <citation type="submission" date="2023-05" db="EMBL/GenBank/DDBJ databases">
        <authorList>
            <person name="Smith C.H."/>
        </authorList>
    </citation>
    <scope>NUCLEOTIDE SEQUENCE</scope>
    <source>
        <strain evidence="7">CHS0354</strain>
        <tissue evidence="7">Mantle</tissue>
    </source>
</reference>
<keyword evidence="4 5" id="KW-0472">Membrane</keyword>
<keyword evidence="5" id="KW-0812">Transmembrane</keyword>
<dbReference type="GO" id="GO:0005125">
    <property type="term" value="F:cytokine activity"/>
    <property type="evidence" value="ECO:0007669"/>
    <property type="project" value="UniProtKB-KW"/>
</dbReference>
<reference evidence="7" key="1">
    <citation type="journal article" date="2021" name="Genome Biol. Evol.">
        <title>A High-Quality Reference Genome for a Parasitic Bivalve with Doubly Uniparental Inheritance (Bivalvia: Unionida).</title>
        <authorList>
            <person name="Smith C.H."/>
        </authorList>
    </citation>
    <scope>NUCLEOTIDE SEQUENCE</scope>
    <source>
        <strain evidence="7">CHS0354</strain>
    </source>
</reference>
<accession>A0AAE0TGJ2</accession>
<evidence type="ECO:0000313" key="8">
    <source>
        <dbReference type="Proteomes" id="UP001195483"/>
    </source>
</evidence>
<dbReference type="Gene3D" id="2.60.120.40">
    <property type="match status" value="1"/>
</dbReference>
<evidence type="ECO:0000313" key="7">
    <source>
        <dbReference type="EMBL" id="KAK3609997.1"/>
    </source>
</evidence>
<feature type="domain" description="THD" evidence="6">
    <location>
        <begin position="238"/>
        <end position="377"/>
    </location>
</feature>
<dbReference type="PROSITE" id="PS50049">
    <property type="entry name" value="THD_2"/>
    <property type="match status" value="1"/>
</dbReference>
<evidence type="ECO:0000256" key="4">
    <source>
        <dbReference type="ARBA" id="ARBA00023136"/>
    </source>
</evidence>
<keyword evidence="3" id="KW-0202">Cytokine</keyword>
<dbReference type="InterPro" id="IPR006052">
    <property type="entry name" value="TNF_dom"/>
</dbReference>
<dbReference type="GO" id="GO:0016020">
    <property type="term" value="C:membrane"/>
    <property type="evidence" value="ECO:0007669"/>
    <property type="project" value="UniProtKB-SubCell"/>
</dbReference>
<dbReference type="SUPFAM" id="SSF49842">
    <property type="entry name" value="TNF-like"/>
    <property type="match status" value="1"/>
</dbReference>
<comment type="similarity">
    <text evidence="2">Belongs to the tumor necrosis factor family.</text>
</comment>